<protein>
    <submittedName>
        <fullName evidence="9">Cytochrome P450, putative (Eurofung)</fullName>
    </submittedName>
</protein>
<evidence type="ECO:0000256" key="6">
    <source>
        <dbReference type="ARBA" id="ARBA00023004"/>
    </source>
</evidence>
<evidence type="ECO:0000256" key="2">
    <source>
        <dbReference type="ARBA" id="ARBA00010617"/>
    </source>
</evidence>
<keyword evidence="4 7" id="KW-0479">Metal-binding</keyword>
<dbReference type="PANTHER" id="PTHR24305:SF96">
    <property type="entry name" value="CYTOCHROME P450 MONOOXYGENASE STCB-RELATED"/>
    <property type="match status" value="1"/>
</dbReference>
<feature type="binding site" description="axial binding residue" evidence="7">
    <location>
        <position position="451"/>
    </location>
    <ligand>
        <name>heme</name>
        <dbReference type="ChEBI" id="CHEBI:30413"/>
    </ligand>
    <ligandPart>
        <name>Fe</name>
        <dbReference type="ChEBI" id="CHEBI:18248"/>
    </ligandPart>
</feature>
<evidence type="ECO:0000256" key="1">
    <source>
        <dbReference type="ARBA" id="ARBA00001971"/>
    </source>
</evidence>
<dbReference type="VEuPathDB" id="FungiDB:AN6414"/>
<dbReference type="InterPro" id="IPR002401">
    <property type="entry name" value="Cyt_P450_E_grp-I"/>
</dbReference>
<keyword evidence="5 8" id="KW-0560">Oxidoreductase</keyword>
<dbReference type="OMA" id="AHRCEIT"/>
<evidence type="ECO:0000256" key="8">
    <source>
        <dbReference type="RuleBase" id="RU000461"/>
    </source>
</evidence>
<dbReference type="GO" id="GO:0004497">
    <property type="term" value="F:monooxygenase activity"/>
    <property type="evidence" value="ECO:0007669"/>
    <property type="project" value="UniProtKB-KW"/>
</dbReference>
<sequence length="506" mass="56557">MIKSLPAAGTLSCLVRMMERSWKYIAIACALWVVQKIYSAITSPLRAIPGPFYTSLTRLPLKLSIIAGQRIYFIHSLHQRYGPIVRVSPTEVSIASLPEFREIHRVGSPFLKSNWYEKFVMGQHSPGVFAISDPKQHGARRRLFARAMSNTELRRVWEDVVRSKVRLAVDRIKGELEADGARCDVLKWWTFLATDVVGHLMFGEDFDMLNIGVKNEYIHVLESTMKGSGINAELPLVGCIGRHLPFSVVRSMFRANDYLTNYGKRAVTNARAKSDSSRNIFSGMLYEAEKCTDSDSGLSELDIITEAGNMIVAGSDTTAVTLTYLVWVVLSRPQLQREIESEVLALEEGYDDAKLETLPVLNAVIKETLRLYGAAPGSLPRTVPRGGATLGGYFIPEGMTVSTQSWTVHRDENLFPDPDSFNISRWLEENDAGFPAAQLAFSPFGAGGRICLGIHLAYMELRLAAAEFFRRCRGVRLSPDTTWKIMKPMNYFLIAPTGNRCDIMRG</sequence>
<comment type="similarity">
    <text evidence="2 8">Belongs to the cytochrome P450 family.</text>
</comment>
<dbReference type="PRINTS" id="PR00463">
    <property type="entry name" value="EP450I"/>
</dbReference>
<keyword evidence="3 7" id="KW-0349">Heme</keyword>
<dbReference type="Proteomes" id="UP000000560">
    <property type="component" value="Chromosome I"/>
</dbReference>
<dbReference type="Gene3D" id="1.10.630.10">
    <property type="entry name" value="Cytochrome P450"/>
    <property type="match status" value="1"/>
</dbReference>
<dbReference type="STRING" id="227321.C8V0H4"/>
<dbReference type="InParanoid" id="C8V0H4"/>
<dbReference type="AlphaFoldDB" id="C8V0H4"/>
<dbReference type="KEGG" id="ani:ANIA_06414"/>
<dbReference type="Pfam" id="PF00067">
    <property type="entry name" value="p450"/>
    <property type="match status" value="1"/>
</dbReference>
<keyword evidence="6 7" id="KW-0408">Iron</keyword>
<evidence type="ECO:0000256" key="4">
    <source>
        <dbReference type="ARBA" id="ARBA00022723"/>
    </source>
</evidence>
<dbReference type="InterPro" id="IPR017972">
    <property type="entry name" value="Cyt_P450_CS"/>
</dbReference>
<evidence type="ECO:0000256" key="3">
    <source>
        <dbReference type="ARBA" id="ARBA00022617"/>
    </source>
</evidence>
<organism evidence="9 10">
    <name type="scientific">Emericella nidulans (strain FGSC A4 / ATCC 38163 / CBS 112.46 / NRRL 194 / M139)</name>
    <name type="common">Aspergillus nidulans</name>
    <dbReference type="NCBI Taxonomy" id="227321"/>
    <lineage>
        <taxon>Eukaryota</taxon>
        <taxon>Fungi</taxon>
        <taxon>Dikarya</taxon>
        <taxon>Ascomycota</taxon>
        <taxon>Pezizomycotina</taxon>
        <taxon>Eurotiomycetes</taxon>
        <taxon>Eurotiomycetidae</taxon>
        <taxon>Eurotiales</taxon>
        <taxon>Aspergillaceae</taxon>
        <taxon>Aspergillus</taxon>
        <taxon>Aspergillus subgen. Nidulantes</taxon>
    </lineage>
</organism>
<keyword evidence="8" id="KW-0503">Monooxygenase</keyword>
<comment type="cofactor">
    <cofactor evidence="1 7">
        <name>heme</name>
        <dbReference type="ChEBI" id="CHEBI:30413"/>
    </cofactor>
</comment>
<dbReference type="RefSeq" id="XP_664018.2">
    <property type="nucleotide sequence ID" value="XM_658926.2"/>
</dbReference>
<reference evidence="10" key="2">
    <citation type="journal article" date="2009" name="Fungal Genet. Biol.">
        <title>The 2008 update of the Aspergillus nidulans genome annotation: a community effort.</title>
        <authorList>
            <person name="Wortman J.R."/>
            <person name="Gilsenan J.M."/>
            <person name="Joardar V."/>
            <person name="Deegan J."/>
            <person name="Clutterbuck J."/>
            <person name="Andersen M.R."/>
            <person name="Archer D."/>
            <person name="Bencina M."/>
            <person name="Braus G."/>
            <person name="Coutinho P."/>
            <person name="von Dohren H."/>
            <person name="Doonan J."/>
            <person name="Driessen A.J."/>
            <person name="Durek P."/>
            <person name="Espeso E."/>
            <person name="Fekete E."/>
            <person name="Flipphi M."/>
            <person name="Estrada C.G."/>
            <person name="Geysens S."/>
            <person name="Goldman G."/>
            <person name="de Groot P.W."/>
            <person name="Hansen K."/>
            <person name="Harris S.D."/>
            <person name="Heinekamp T."/>
            <person name="Helmstaedt K."/>
            <person name="Henrissat B."/>
            <person name="Hofmann G."/>
            <person name="Homan T."/>
            <person name="Horio T."/>
            <person name="Horiuchi H."/>
            <person name="James S."/>
            <person name="Jones M."/>
            <person name="Karaffa L."/>
            <person name="Karanyi Z."/>
            <person name="Kato M."/>
            <person name="Keller N."/>
            <person name="Kelly D.E."/>
            <person name="Kiel J.A."/>
            <person name="Kim J.M."/>
            <person name="van der Klei I.J."/>
            <person name="Klis F.M."/>
            <person name="Kovalchuk A."/>
            <person name="Krasevec N."/>
            <person name="Kubicek C.P."/>
            <person name="Liu B."/>
            <person name="Maccabe A."/>
            <person name="Meyer V."/>
            <person name="Mirabito P."/>
            <person name="Miskei M."/>
            <person name="Mos M."/>
            <person name="Mullins J."/>
            <person name="Nelson D.R."/>
            <person name="Nielsen J."/>
            <person name="Oakley B.R."/>
            <person name="Osmani S.A."/>
            <person name="Pakula T."/>
            <person name="Paszewski A."/>
            <person name="Paulsen I."/>
            <person name="Pilsyk S."/>
            <person name="Pocsi I."/>
            <person name="Punt P.J."/>
            <person name="Ram A.F."/>
            <person name="Ren Q."/>
            <person name="Robellet X."/>
            <person name="Robson G."/>
            <person name="Seiboth B."/>
            <person name="van Solingen P."/>
            <person name="Specht T."/>
            <person name="Sun J."/>
            <person name="Taheri-Talesh N."/>
            <person name="Takeshita N."/>
            <person name="Ussery D."/>
            <person name="vanKuyk P.A."/>
            <person name="Visser H."/>
            <person name="van de Vondervoort P.J."/>
            <person name="de Vries R.P."/>
            <person name="Walton J."/>
            <person name="Xiang X."/>
            <person name="Xiong Y."/>
            <person name="Zeng A.P."/>
            <person name="Brandt B.W."/>
            <person name="Cornell M.J."/>
            <person name="van den Hondel C.A."/>
            <person name="Visser J."/>
            <person name="Oliver S.G."/>
            <person name="Turner G."/>
        </authorList>
    </citation>
    <scope>GENOME REANNOTATION</scope>
    <source>
        <strain evidence="10">FGSC A4 / ATCC 38163 / CBS 112.46 / NRRL 194 / M139</strain>
    </source>
</reference>
<dbReference type="GO" id="GO:0020037">
    <property type="term" value="F:heme binding"/>
    <property type="evidence" value="ECO:0007669"/>
    <property type="project" value="InterPro"/>
</dbReference>
<dbReference type="GO" id="GO:0016705">
    <property type="term" value="F:oxidoreductase activity, acting on paired donors, with incorporation or reduction of molecular oxygen"/>
    <property type="evidence" value="ECO:0007669"/>
    <property type="project" value="InterPro"/>
</dbReference>
<dbReference type="PANTHER" id="PTHR24305">
    <property type="entry name" value="CYTOCHROME P450"/>
    <property type="match status" value="1"/>
</dbReference>
<proteinExistence type="inferred from homology"/>
<dbReference type="InterPro" id="IPR050121">
    <property type="entry name" value="Cytochrome_P450_monoxygenase"/>
</dbReference>
<accession>C8V0H4</accession>
<dbReference type="PROSITE" id="PS00086">
    <property type="entry name" value="CYTOCHROME_P450"/>
    <property type="match status" value="1"/>
</dbReference>
<dbReference type="SUPFAM" id="SSF48264">
    <property type="entry name" value="Cytochrome P450"/>
    <property type="match status" value="1"/>
</dbReference>
<evidence type="ECO:0000313" key="9">
    <source>
        <dbReference type="EMBL" id="CBF69518.1"/>
    </source>
</evidence>
<gene>
    <name evidence="9" type="ORF">ANIA_06414</name>
</gene>
<dbReference type="FunFam" id="1.10.630.10:FF:000093">
    <property type="entry name" value="Cytochrome P450 monooxygenase"/>
    <property type="match status" value="1"/>
</dbReference>
<dbReference type="InterPro" id="IPR036396">
    <property type="entry name" value="Cyt_P450_sf"/>
</dbReference>
<dbReference type="PRINTS" id="PR00385">
    <property type="entry name" value="P450"/>
</dbReference>
<dbReference type="EMBL" id="BN001301">
    <property type="protein sequence ID" value="CBF69518.1"/>
    <property type="molecule type" value="Genomic_DNA"/>
</dbReference>
<dbReference type="OrthoDB" id="1470350at2759"/>
<dbReference type="eggNOG" id="KOG0156">
    <property type="taxonomic scope" value="Eukaryota"/>
</dbReference>
<evidence type="ECO:0000256" key="5">
    <source>
        <dbReference type="ARBA" id="ARBA00023002"/>
    </source>
</evidence>
<dbReference type="GeneID" id="2871312"/>
<keyword evidence="10" id="KW-1185">Reference proteome</keyword>
<dbReference type="InterPro" id="IPR001128">
    <property type="entry name" value="Cyt_P450"/>
</dbReference>
<name>C8V0H4_EMENI</name>
<reference evidence="10" key="1">
    <citation type="journal article" date="2005" name="Nature">
        <title>Sequencing of Aspergillus nidulans and comparative analysis with A. fumigatus and A. oryzae.</title>
        <authorList>
            <person name="Galagan J.E."/>
            <person name="Calvo S.E."/>
            <person name="Cuomo C."/>
            <person name="Ma L.J."/>
            <person name="Wortman J.R."/>
            <person name="Batzoglou S."/>
            <person name="Lee S.I."/>
            <person name="Basturkmen M."/>
            <person name="Spevak C.C."/>
            <person name="Clutterbuck J."/>
            <person name="Kapitonov V."/>
            <person name="Jurka J."/>
            <person name="Scazzocchio C."/>
            <person name="Farman M."/>
            <person name="Butler J."/>
            <person name="Purcell S."/>
            <person name="Harris S."/>
            <person name="Braus G.H."/>
            <person name="Draht O."/>
            <person name="Busch S."/>
            <person name="D'Enfert C."/>
            <person name="Bouchier C."/>
            <person name="Goldman G.H."/>
            <person name="Bell-Pedersen D."/>
            <person name="Griffiths-Jones S."/>
            <person name="Doonan J.H."/>
            <person name="Yu J."/>
            <person name="Vienken K."/>
            <person name="Pain A."/>
            <person name="Freitag M."/>
            <person name="Selker E.U."/>
            <person name="Archer D.B."/>
            <person name="Penalva M.A."/>
            <person name="Oakley B.R."/>
            <person name="Momany M."/>
            <person name="Tanaka T."/>
            <person name="Kumagai T."/>
            <person name="Asai K."/>
            <person name="Machida M."/>
            <person name="Nierman W.C."/>
            <person name="Denning D.W."/>
            <person name="Caddick M."/>
            <person name="Hynes M."/>
            <person name="Paoletti M."/>
            <person name="Fischer R."/>
            <person name="Miller B."/>
            <person name="Dyer P."/>
            <person name="Sachs M.S."/>
            <person name="Osmani S.A."/>
            <person name="Birren B.W."/>
        </authorList>
    </citation>
    <scope>NUCLEOTIDE SEQUENCE [LARGE SCALE GENOMIC DNA]</scope>
    <source>
        <strain evidence="10">FGSC A4 / ATCC 38163 / CBS 112.46 / NRRL 194 / M139</strain>
    </source>
</reference>
<evidence type="ECO:0000256" key="7">
    <source>
        <dbReference type="PIRSR" id="PIRSR602401-1"/>
    </source>
</evidence>
<dbReference type="HOGENOM" id="CLU_001570_14_2_1"/>
<evidence type="ECO:0000313" key="10">
    <source>
        <dbReference type="Proteomes" id="UP000000560"/>
    </source>
</evidence>
<dbReference type="CDD" id="cd11059">
    <property type="entry name" value="CYP_fungal"/>
    <property type="match status" value="1"/>
</dbReference>
<dbReference type="GO" id="GO:0044550">
    <property type="term" value="P:secondary metabolite biosynthetic process"/>
    <property type="evidence" value="ECO:0007669"/>
    <property type="project" value="UniProtKB-ARBA"/>
</dbReference>
<dbReference type="GO" id="GO:0005506">
    <property type="term" value="F:iron ion binding"/>
    <property type="evidence" value="ECO:0007669"/>
    <property type="project" value="InterPro"/>
</dbReference>